<evidence type="ECO:0000256" key="1">
    <source>
        <dbReference type="ARBA" id="ARBA00023015"/>
    </source>
</evidence>
<dbReference type="InterPro" id="IPR009057">
    <property type="entry name" value="Homeodomain-like_sf"/>
</dbReference>
<dbReference type="PRINTS" id="PR00032">
    <property type="entry name" value="HTHARAC"/>
</dbReference>
<sequence length="288" mass="34206">MSYYHFEAPPLPSYYICGEQIIKKGDAHAARSNIGVFDLLIVLEGSLYMGEEDRQWELQQWDMLLLRPDAHHYPFAPCREEGRFFWMHFQAGSRWSEAEAQYPEKPLPIDRSHAEHFGTTYSLYFPKYWSIRRKGEVEKEMNALLTSNSRTSMMNCWEQQAAFHRMLRIISQETHEMRASAGLHLVERVTEYLRNRYKQAITNETLADEFHFHAVYMTRTMQRHQGCTPLQYLMKVRIEQAKLRLVNTDSSIAMIAEDVGFESNTYFTRCFQKMEHKTPSEYRNQFRV</sequence>
<protein>
    <submittedName>
        <fullName evidence="5">Helix-turn-helix domain-containing protein</fullName>
    </submittedName>
</protein>
<accession>A0A7X5C1B3</accession>
<dbReference type="PANTHER" id="PTHR43280:SF28">
    <property type="entry name" value="HTH-TYPE TRANSCRIPTIONAL ACTIVATOR RHAS"/>
    <property type="match status" value="1"/>
</dbReference>
<dbReference type="Proteomes" id="UP000558113">
    <property type="component" value="Unassembled WGS sequence"/>
</dbReference>
<reference evidence="5 6" key="1">
    <citation type="submission" date="2020-01" db="EMBL/GenBank/DDBJ databases">
        <title>Paenibacillus soybeanensis sp. nov. isolated from the nodules of soybean (Glycine max(L.) Merr).</title>
        <authorList>
            <person name="Wang H."/>
        </authorList>
    </citation>
    <scope>NUCLEOTIDE SEQUENCE [LARGE SCALE GENOMIC DNA]</scope>
    <source>
        <strain evidence="5 6">DSM 23054</strain>
    </source>
</reference>
<dbReference type="Gene3D" id="1.10.10.60">
    <property type="entry name" value="Homeodomain-like"/>
    <property type="match status" value="2"/>
</dbReference>
<dbReference type="AlphaFoldDB" id="A0A7X5C1B3"/>
<dbReference type="SMART" id="SM00342">
    <property type="entry name" value="HTH_ARAC"/>
    <property type="match status" value="1"/>
</dbReference>
<dbReference type="GO" id="GO:0003700">
    <property type="term" value="F:DNA-binding transcription factor activity"/>
    <property type="evidence" value="ECO:0007669"/>
    <property type="project" value="InterPro"/>
</dbReference>
<dbReference type="InterPro" id="IPR020449">
    <property type="entry name" value="Tscrpt_reg_AraC-type_HTH"/>
</dbReference>
<evidence type="ECO:0000256" key="3">
    <source>
        <dbReference type="ARBA" id="ARBA00023163"/>
    </source>
</evidence>
<dbReference type="PROSITE" id="PS01124">
    <property type="entry name" value="HTH_ARAC_FAMILY_2"/>
    <property type="match status" value="1"/>
</dbReference>
<dbReference type="PANTHER" id="PTHR43280">
    <property type="entry name" value="ARAC-FAMILY TRANSCRIPTIONAL REGULATOR"/>
    <property type="match status" value="1"/>
</dbReference>
<dbReference type="SUPFAM" id="SSF51215">
    <property type="entry name" value="Regulatory protein AraC"/>
    <property type="match status" value="1"/>
</dbReference>
<dbReference type="Pfam" id="PF12833">
    <property type="entry name" value="HTH_18"/>
    <property type="match status" value="1"/>
</dbReference>
<gene>
    <name evidence="5" type="ORF">GT003_13870</name>
</gene>
<evidence type="ECO:0000256" key="2">
    <source>
        <dbReference type="ARBA" id="ARBA00023125"/>
    </source>
</evidence>
<dbReference type="GO" id="GO:0043565">
    <property type="term" value="F:sequence-specific DNA binding"/>
    <property type="evidence" value="ECO:0007669"/>
    <property type="project" value="InterPro"/>
</dbReference>
<evidence type="ECO:0000259" key="4">
    <source>
        <dbReference type="PROSITE" id="PS01124"/>
    </source>
</evidence>
<keyword evidence="3" id="KW-0804">Transcription</keyword>
<feature type="domain" description="HTH araC/xylS-type" evidence="4">
    <location>
        <begin position="187"/>
        <end position="285"/>
    </location>
</feature>
<comment type="caution">
    <text evidence="5">The sequence shown here is derived from an EMBL/GenBank/DDBJ whole genome shotgun (WGS) entry which is preliminary data.</text>
</comment>
<name>A0A7X5C1B3_9BACL</name>
<evidence type="ECO:0000313" key="6">
    <source>
        <dbReference type="Proteomes" id="UP000558113"/>
    </source>
</evidence>
<dbReference type="EMBL" id="JAAAMU010000006">
    <property type="protein sequence ID" value="NBC70080.1"/>
    <property type="molecule type" value="Genomic_DNA"/>
</dbReference>
<dbReference type="InterPro" id="IPR037923">
    <property type="entry name" value="HTH-like"/>
</dbReference>
<keyword evidence="1" id="KW-0805">Transcription regulation</keyword>
<evidence type="ECO:0000313" key="5">
    <source>
        <dbReference type="EMBL" id="NBC70080.1"/>
    </source>
</evidence>
<keyword evidence="2" id="KW-0238">DNA-binding</keyword>
<dbReference type="RefSeq" id="WP_161698648.1">
    <property type="nucleotide sequence ID" value="NZ_JAAAMU010000006.1"/>
</dbReference>
<dbReference type="InterPro" id="IPR018060">
    <property type="entry name" value="HTH_AraC"/>
</dbReference>
<keyword evidence="6" id="KW-1185">Reference proteome</keyword>
<organism evidence="5 6">
    <name type="scientific">Paenibacillus sacheonensis</name>
    <dbReference type="NCBI Taxonomy" id="742054"/>
    <lineage>
        <taxon>Bacteria</taxon>
        <taxon>Bacillati</taxon>
        <taxon>Bacillota</taxon>
        <taxon>Bacilli</taxon>
        <taxon>Bacillales</taxon>
        <taxon>Paenibacillaceae</taxon>
        <taxon>Paenibacillus</taxon>
    </lineage>
</organism>
<dbReference type="OrthoDB" id="192171at2"/>
<dbReference type="SUPFAM" id="SSF46689">
    <property type="entry name" value="Homeodomain-like"/>
    <property type="match status" value="2"/>
</dbReference>
<proteinExistence type="predicted"/>